<dbReference type="PANTHER" id="PTHR16305">
    <property type="entry name" value="TESTICULAR SOLUBLE ADENYLYL CYCLASE"/>
    <property type="match status" value="1"/>
</dbReference>
<keyword evidence="1" id="KW-0547">Nucleotide-binding</keyword>
<organism evidence="4 5">
    <name type="scientific">Actinomycetospora endophytica</name>
    <dbReference type="NCBI Taxonomy" id="2291215"/>
    <lineage>
        <taxon>Bacteria</taxon>
        <taxon>Bacillati</taxon>
        <taxon>Actinomycetota</taxon>
        <taxon>Actinomycetes</taxon>
        <taxon>Pseudonocardiales</taxon>
        <taxon>Pseudonocardiaceae</taxon>
        <taxon>Actinomycetospora</taxon>
    </lineage>
</organism>
<dbReference type="EMBL" id="JAJNDB010000004">
    <property type="protein sequence ID" value="MCD2195525.1"/>
    <property type="molecule type" value="Genomic_DNA"/>
</dbReference>
<reference evidence="4 5" key="1">
    <citation type="submission" date="2021-11" db="EMBL/GenBank/DDBJ databases">
        <title>Draft genome sequence of Actinomycetospora sp. SF1 isolated from the rhizosphere soil.</title>
        <authorList>
            <person name="Duangmal K."/>
            <person name="Chantavorakit T."/>
        </authorList>
    </citation>
    <scope>NUCLEOTIDE SEQUENCE [LARGE SCALE GENOMIC DNA]</scope>
    <source>
        <strain evidence="4 5">TBRC 5722</strain>
    </source>
</reference>
<evidence type="ECO:0000256" key="1">
    <source>
        <dbReference type="ARBA" id="ARBA00022741"/>
    </source>
</evidence>
<proteinExistence type="predicted"/>
<dbReference type="Proteomes" id="UP001199469">
    <property type="component" value="Unassembled WGS sequence"/>
</dbReference>
<dbReference type="SMART" id="SM00421">
    <property type="entry name" value="HTH_LUXR"/>
    <property type="match status" value="1"/>
</dbReference>
<feature type="domain" description="HTH luxR-type" evidence="3">
    <location>
        <begin position="811"/>
        <end position="876"/>
    </location>
</feature>
<keyword evidence="2" id="KW-0067">ATP-binding</keyword>
<evidence type="ECO:0000313" key="5">
    <source>
        <dbReference type="Proteomes" id="UP001199469"/>
    </source>
</evidence>
<dbReference type="Pfam" id="PF13191">
    <property type="entry name" value="AAA_16"/>
    <property type="match status" value="1"/>
</dbReference>
<dbReference type="Pfam" id="PF00196">
    <property type="entry name" value="GerE"/>
    <property type="match status" value="1"/>
</dbReference>
<dbReference type="InterPro" id="IPR016032">
    <property type="entry name" value="Sig_transdc_resp-reg_C-effctor"/>
</dbReference>
<comment type="caution">
    <text evidence="4">The sequence shown here is derived from an EMBL/GenBank/DDBJ whole genome shotgun (WGS) entry which is preliminary data.</text>
</comment>
<protein>
    <submittedName>
        <fullName evidence="4">AAA family ATPase</fullName>
    </submittedName>
</protein>
<dbReference type="CDD" id="cd00009">
    <property type="entry name" value="AAA"/>
    <property type="match status" value="1"/>
</dbReference>
<evidence type="ECO:0000313" key="4">
    <source>
        <dbReference type="EMBL" id="MCD2195525.1"/>
    </source>
</evidence>
<dbReference type="InterPro" id="IPR003593">
    <property type="entry name" value="AAA+_ATPase"/>
</dbReference>
<sequence length="881" mass="93298">MGRQWPFVGRERELAAVRKALDDAHLTGVVLVGPPGVGKTRLARAVADRAEAGGAAVRWVMATRSASGIPLGAMAQLLASWEGPGAHAVHLLPHTARHLVEGAGGRRLLLAVDDAHLLDSTSTALIHHMAVTGAATVVVTARTGVTVPDPIFALWKEGLAERIDIHGLARTQADELVRQVLGGQVDGATLHHLWELSLGNTLFLRELVEGGLSSGALALDDVWRWNGPLVPSPRLTEVIDARMGSLEPDEQTVLELLAFGEPLGSDTLERLVGSEALSAVERKGLIVSERLDRRVELRLAHPLYGEVLRQRTSPRREKSLYRQLAESLEESGVRRSGDRLRAVTWRLAAGLPTDAEMLRVAAEHTMKVDFRAAERLSRAAVEQGGGYPASVVLGQVLIGLGRSAEAEDLFAGLWFRADTPERRTQLAVTRVANLYWGLGRPGRAATVLRDLGSDLTEEPSAPELVTLESALSPPYDGAEQALDLAGNLLGPDGAVDATALQAVAVASDALRRAARYDTSERVAERAREAIEGASTPLAAARALLQLDTGRCESHVFTGRLDEAERLARAGYQSAVADGRATAKALYAGWLGVTAGLRGTMRTSLHWLRDATAGLRPDALPLLAVMWCGILQSAVATGDLEAASGASRQLQRVLSEGGNAYAPWAGLAPVWMAVAGGRLQEAERACLAAADHAERDGLLPAHLEALHTAVRLGTTVPLADRLESAASGAEGELVVAYVDHARAHAKGDAEALDEVASRFAGLGTHLLAAEAAAQACQLHRARGGRGAGNAAALRARGWAEECEGARTPAIADLDSASELTRREHEIAALAASGLTSRAIAEQLVVSVRTVDNVLHVVYSKLGLSGRRDLASVVSRGSREFSE</sequence>
<dbReference type="InterPro" id="IPR027417">
    <property type="entry name" value="P-loop_NTPase"/>
</dbReference>
<dbReference type="PANTHER" id="PTHR16305:SF28">
    <property type="entry name" value="GUANYLATE CYCLASE DOMAIN-CONTAINING PROTEIN"/>
    <property type="match status" value="1"/>
</dbReference>
<dbReference type="Gene3D" id="3.40.50.300">
    <property type="entry name" value="P-loop containing nucleotide triphosphate hydrolases"/>
    <property type="match status" value="1"/>
</dbReference>
<dbReference type="SMART" id="SM00382">
    <property type="entry name" value="AAA"/>
    <property type="match status" value="1"/>
</dbReference>
<dbReference type="InterPro" id="IPR000792">
    <property type="entry name" value="Tscrpt_reg_LuxR_C"/>
</dbReference>
<gene>
    <name evidence="4" type="ORF">LQ327_19330</name>
</gene>
<evidence type="ECO:0000256" key="2">
    <source>
        <dbReference type="ARBA" id="ARBA00022840"/>
    </source>
</evidence>
<dbReference type="SUPFAM" id="SSF46894">
    <property type="entry name" value="C-terminal effector domain of the bipartite response regulators"/>
    <property type="match status" value="1"/>
</dbReference>
<dbReference type="SUPFAM" id="SSF52540">
    <property type="entry name" value="P-loop containing nucleoside triphosphate hydrolases"/>
    <property type="match status" value="1"/>
</dbReference>
<keyword evidence="5" id="KW-1185">Reference proteome</keyword>
<dbReference type="InterPro" id="IPR036388">
    <property type="entry name" value="WH-like_DNA-bd_sf"/>
</dbReference>
<dbReference type="PRINTS" id="PR00038">
    <property type="entry name" value="HTHLUXR"/>
</dbReference>
<name>A0ABS8PB81_9PSEU</name>
<accession>A0ABS8PB81</accession>
<dbReference type="RefSeq" id="WP_230736703.1">
    <property type="nucleotide sequence ID" value="NZ_JAJNDB010000004.1"/>
</dbReference>
<evidence type="ECO:0000259" key="3">
    <source>
        <dbReference type="PROSITE" id="PS50043"/>
    </source>
</evidence>
<dbReference type="CDD" id="cd06170">
    <property type="entry name" value="LuxR_C_like"/>
    <property type="match status" value="1"/>
</dbReference>
<dbReference type="InterPro" id="IPR041664">
    <property type="entry name" value="AAA_16"/>
</dbReference>
<dbReference type="PROSITE" id="PS50043">
    <property type="entry name" value="HTH_LUXR_2"/>
    <property type="match status" value="1"/>
</dbReference>
<dbReference type="Gene3D" id="1.10.10.10">
    <property type="entry name" value="Winged helix-like DNA-binding domain superfamily/Winged helix DNA-binding domain"/>
    <property type="match status" value="1"/>
</dbReference>